<evidence type="ECO:0000256" key="4">
    <source>
        <dbReference type="ARBA" id="ARBA00023136"/>
    </source>
</evidence>
<dbReference type="PANTHER" id="PTHR11384">
    <property type="entry name" value="ATP-BINDING CASSETTE, SUB-FAMILY D MEMBER"/>
    <property type="match status" value="1"/>
</dbReference>
<dbReference type="GO" id="GO:0007031">
    <property type="term" value="P:peroxisome organization"/>
    <property type="evidence" value="ECO:0007669"/>
    <property type="project" value="TreeGrafter"/>
</dbReference>
<evidence type="ECO:0000256" key="2">
    <source>
        <dbReference type="ARBA" id="ARBA00022692"/>
    </source>
</evidence>
<feature type="transmembrane region" description="Helical" evidence="5">
    <location>
        <begin position="74"/>
        <end position="104"/>
    </location>
</feature>
<gene>
    <name evidence="7" type="ORF">NBR_LOCUS12936</name>
</gene>
<dbReference type="OMA" id="YNYQAYV"/>
<dbReference type="GO" id="GO:0042760">
    <property type="term" value="P:very long-chain fatty acid catabolic process"/>
    <property type="evidence" value="ECO:0007669"/>
    <property type="project" value="TreeGrafter"/>
</dbReference>
<accession>A0A0N4Y9F8</accession>
<dbReference type="InterPro" id="IPR011527">
    <property type="entry name" value="ABC1_TM_dom"/>
</dbReference>
<dbReference type="GO" id="GO:0005778">
    <property type="term" value="C:peroxisomal membrane"/>
    <property type="evidence" value="ECO:0007669"/>
    <property type="project" value="TreeGrafter"/>
</dbReference>
<keyword evidence="3 5" id="KW-1133">Transmembrane helix</keyword>
<keyword evidence="2 5" id="KW-0812">Transmembrane</keyword>
<keyword evidence="4 5" id="KW-0472">Membrane</keyword>
<evidence type="ECO:0000313" key="9">
    <source>
        <dbReference type="WBParaSite" id="NBR_0001293501-mRNA-1"/>
    </source>
</evidence>
<dbReference type="InterPro" id="IPR050835">
    <property type="entry name" value="ABC_transporter_sub-D"/>
</dbReference>
<reference evidence="7 8" key="2">
    <citation type="submission" date="2018-11" db="EMBL/GenBank/DDBJ databases">
        <authorList>
            <consortium name="Pathogen Informatics"/>
        </authorList>
    </citation>
    <scope>NUCLEOTIDE SEQUENCE [LARGE SCALE GENOMIC DNA]</scope>
</reference>
<dbReference type="Pfam" id="PF06472">
    <property type="entry name" value="ABC_membrane_2"/>
    <property type="match status" value="1"/>
</dbReference>
<keyword evidence="1" id="KW-0813">Transport</keyword>
<name>A0A0N4Y9F8_NIPBR</name>
<dbReference type="STRING" id="27835.A0A0N4Y9F8"/>
<dbReference type="GO" id="GO:0140359">
    <property type="term" value="F:ABC-type transporter activity"/>
    <property type="evidence" value="ECO:0007669"/>
    <property type="project" value="InterPro"/>
</dbReference>
<protein>
    <submittedName>
        <fullName evidence="9">ABC transmembrane type-1 domain-containing protein</fullName>
    </submittedName>
</protein>
<dbReference type="GO" id="GO:0005324">
    <property type="term" value="F:long-chain fatty acid transmembrane transporter activity"/>
    <property type="evidence" value="ECO:0007669"/>
    <property type="project" value="TreeGrafter"/>
</dbReference>
<dbReference type="EMBL" id="UYSL01020894">
    <property type="protein sequence ID" value="VDL76525.1"/>
    <property type="molecule type" value="Genomic_DNA"/>
</dbReference>
<dbReference type="WBParaSite" id="NBR_0001293501-mRNA-1">
    <property type="protein sequence ID" value="NBR_0001293501-mRNA-1"/>
    <property type="gene ID" value="NBR_0001293501"/>
</dbReference>
<dbReference type="GO" id="GO:0005524">
    <property type="term" value="F:ATP binding"/>
    <property type="evidence" value="ECO:0007669"/>
    <property type="project" value="InterPro"/>
</dbReference>
<dbReference type="InterPro" id="IPR036640">
    <property type="entry name" value="ABC1_TM_sf"/>
</dbReference>
<feature type="domain" description="ABC transmembrane type-1" evidence="6">
    <location>
        <begin position="37"/>
        <end position="292"/>
    </location>
</feature>
<dbReference type="Gene3D" id="1.20.1560.10">
    <property type="entry name" value="ABC transporter type 1, transmembrane domain"/>
    <property type="match status" value="1"/>
</dbReference>
<dbReference type="GO" id="GO:0015910">
    <property type="term" value="P:long-chain fatty acid import into peroxisome"/>
    <property type="evidence" value="ECO:0007669"/>
    <property type="project" value="TreeGrafter"/>
</dbReference>
<dbReference type="GO" id="GO:0006635">
    <property type="term" value="P:fatty acid beta-oxidation"/>
    <property type="evidence" value="ECO:0007669"/>
    <property type="project" value="TreeGrafter"/>
</dbReference>
<feature type="transmembrane region" description="Helical" evidence="5">
    <location>
        <begin position="275"/>
        <end position="297"/>
    </location>
</feature>
<dbReference type="Proteomes" id="UP000271162">
    <property type="component" value="Unassembled WGS sequence"/>
</dbReference>
<dbReference type="PANTHER" id="PTHR11384:SF65">
    <property type="entry name" value="ABC TRANSPORTER DOMAIN-CONTAINING PROTEIN"/>
    <property type="match status" value="1"/>
</dbReference>
<evidence type="ECO:0000313" key="8">
    <source>
        <dbReference type="Proteomes" id="UP000271162"/>
    </source>
</evidence>
<organism evidence="9">
    <name type="scientific">Nippostrongylus brasiliensis</name>
    <name type="common">Rat hookworm</name>
    <dbReference type="NCBI Taxonomy" id="27835"/>
    <lineage>
        <taxon>Eukaryota</taxon>
        <taxon>Metazoa</taxon>
        <taxon>Ecdysozoa</taxon>
        <taxon>Nematoda</taxon>
        <taxon>Chromadorea</taxon>
        <taxon>Rhabditida</taxon>
        <taxon>Rhabditina</taxon>
        <taxon>Rhabditomorpha</taxon>
        <taxon>Strongyloidea</taxon>
        <taxon>Heligmosomidae</taxon>
        <taxon>Nippostrongylus</taxon>
    </lineage>
</organism>
<evidence type="ECO:0000256" key="3">
    <source>
        <dbReference type="ARBA" id="ARBA00022989"/>
    </source>
</evidence>
<dbReference type="SUPFAM" id="SSF90123">
    <property type="entry name" value="ABC transporter transmembrane region"/>
    <property type="match status" value="1"/>
</dbReference>
<evidence type="ECO:0000259" key="6">
    <source>
        <dbReference type="Pfam" id="PF06472"/>
    </source>
</evidence>
<evidence type="ECO:0000256" key="5">
    <source>
        <dbReference type="SAM" id="Phobius"/>
    </source>
</evidence>
<reference evidence="9" key="1">
    <citation type="submission" date="2016-04" db="UniProtKB">
        <authorList>
            <consortium name="WormBaseParasite"/>
        </authorList>
    </citation>
    <scope>IDENTIFICATION</scope>
</reference>
<evidence type="ECO:0000256" key="1">
    <source>
        <dbReference type="ARBA" id="ARBA00022448"/>
    </source>
</evidence>
<feature type="transmembrane region" description="Helical" evidence="5">
    <location>
        <begin position="180"/>
        <end position="202"/>
    </location>
</feature>
<evidence type="ECO:0000313" key="7">
    <source>
        <dbReference type="EMBL" id="VDL76525.1"/>
    </source>
</evidence>
<sequence length="516" mass="59502">MVHTRKPEADFYFSLKFLGSLWTILRLIYPRIEYAAVLTVVLFVANGGCEVINYNSGTIIGDFYSALLARNESYFWTLIWKATLIYLGQTLLLATVSFITWLLYISMRKNLTTSLHNLYFRSNAYQQLNSVDSAGIDNPDQRITQDADRFCSTLSYNILPYILICPGVIGFYTYKTWITAGPFGCSIVYLYFIIGAIANRVLISPLTKWTARVEKCEGDFRYKHVSVRNNAEESAFCDAADFDKRECNRFLGILLRRQLRASLWKYPAQFLQNFFDYYGGVVSYLIQVFPIFIFNSYKDMDPSDLGKHISNNAFVFIYLINSFTRLTDLAMGMGEMAGYCQRIAQLVRETKRIHEGEVTYWNCDDFNIGVDELLMTQDLAYTSPCGEQDSALVSGLVVRRFTRSNSMFLPQRPYFPAGYLSLRQQILFPLVERDVPCIDMGRIRSRLVSSSDLPSLEFCIIVRHTFFWTRQQVACRAGISYVSVGHRKSLREYHDWELYLGGKSGWELTTDEDVKF</sequence>
<dbReference type="AlphaFoldDB" id="A0A0N4Y9F8"/>
<proteinExistence type="predicted"/>
<feature type="transmembrane region" description="Helical" evidence="5">
    <location>
        <begin position="154"/>
        <end position="174"/>
    </location>
</feature>
<keyword evidence="8" id="KW-1185">Reference proteome</keyword>